<gene>
    <name evidence="2" type="ORF">METZ01_LOCUS511427</name>
</gene>
<accession>A0A383EQ34</accession>
<protein>
    <recommendedName>
        <fullName evidence="3">Peptide deformylase</fullName>
    </recommendedName>
</protein>
<sequence>PFEFQDELIENMKYYDGVGLSANQIGYKHSVFSMNHEGNNMVLFNPQIIEESEEYVWEVEGCLTYPGLYIKISRPRSLSASWEDAENKNFSGYFSDLSARIFLHEMDHIKGKIFYEDASQIHIQNARRKRRMFLKKIKTSSPTLWQSHLNNKKQERV</sequence>
<dbReference type="InterPro" id="IPR023635">
    <property type="entry name" value="Peptide_deformylase"/>
</dbReference>
<dbReference type="Gene3D" id="3.90.45.10">
    <property type="entry name" value="Peptide deformylase"/>
    <property type="match status" value="1"/>
</dbReference>
<dbReference type="Pfam" id="PF01327">
    <property type="entry name" value="Pep_deformylase"/>
    <property type="match status" value="1"/>
</dbReference>
<dbReference type="InterPro" id="IPR036821">
    <property type="entry name" value="Peptide_deformylase_sf"/>
</dbReference>
<organism evidence="2">
    <name type="scientific">marine metagenome</name>
    <dbReference type="NCBI Taxonomy" id="408172"/>
    <lineage>
        <taxon>unclassified sequences</taxon>
        <taxon>metagenomes</taxon>
        <taxon>ecological metagenomes</taxon>
    </lineage>
</organism>
<evidence type="ECO:0000313" key="2">
    <source>
        <dbReference type="EMBL" id="SVE58573.1"/>
    </source>
</evidence>
<dbReference type="SUPFAM" id="SSF56420">
    <property type="entry name" value="Peptide deformylase"/>
    <property type="match status" value="1"/>
</dbReference>
<dbReference type="PRINTS" id="PR01576">
    <property type="entry name" value="PDEFORMYLASE"/>
</dbReference>
<dbReference type="PANTHER" id="PTHR10458">
    <property type="entry name" value="PEPTIDE DEFORMYLASE"/>
    <property type="match status" value="1"/>
</dbReference>
<evidence type="ECO:0000256" key="1">
    <source>
        <dbReference type="ARBA" id="ARBA00010759"/>
    </source>
</evidence>
<dbReference type="AlphaFoldDB" id="A0A383EQ34"/>
<evidence type="ECO:0008006" key="3">
    <source>
        <dbReference type="Google" id="ProtNLM"/>
    </source>
</evidence>
<dbReference type="GO" id="GO:0042586">
    <property type="term" value="F:peptide deformylase activity"/>
    <property type="evidence" value="ECO:0007669"/>
    <property type="project" value="InterPro"/>
</dbReference>
<dbReference type="PANTHER" id="PTHR10458:SF22">
    <property type="entry name" value="PEPTIDE DEFORMYLASE"/>
    <property type="match status" value="1"/>
</dbReference>
<dbReference type="EMBL" id="UINC01227614">
    <property type="protein sequence ID" value="SVE58573.1"/>
    <property type="molecule type" value="Genomic_DNA"/>
</dbReference>
<comment type="similarity">
    <text evidence="1">Belongs to the polypeptide deformylase family.</text>
</comment>
<reference evidence="2" key="1">
    <citation type="submission" date="2018-05" db="EMBL/GenBank/DDBJ databases">
        <authorList>
            <person name="Lanie J.A."/>
            <person name="Ng W.-L."/>
            <person name="Kazmierczak K.M."/>
            <person name="Andrzejewski T.M."/>
            <person name="Davidsen T.M."/>
            <person name="Wayne K.J."/>
            <person name="Tettelin H."/>
            <person name="Glass J.I."/>
            <person name="Rusch D."/>
            <person name="Podicherti R."/>
            <person name="Tsui H.-C.T."/>
            <person name="Winkler M.E."/>
        </authorList>
    </citation>
    <scope>NUCLEOTIDE SEQUENCE</scope>
</reference>
<name>A0A383EQ34_9ZZZZ</name>
<feature type="non-terminal residue" evidence="2">
    <location>
        <position position="1"/>
    </location>
</feature>
<dbReference type="PIRSF" id="PIRSF004749">
    <property type="entry name" value="Pep_def"/>
    <property type="match status" value="1"/>
</dbReference>
<proteinExistence type="inferred from homology"/>